<dbReference type="STRING" id="1798480.A2851_03295"/>
<comment type="caution">
    <text evidence="3">The sequence shown here is derived from an EMBL/GenBank/DDBJ whole genome shotgun (WGS) entry which is preliminary data.</text>
</comment>
<evidence type="ECO:0000256" key="1">
    <source>
        <dbReference type="SAM" id="MobiDB-lite"/>
    </source>
</evidence>
<dbReference type="Pfam" id="PF02661">
    <property type="entry name" value="Fic"/>
    <property type="match status" value="1"/>
</dbReference>
<dbReference type="Proteomes" id="UP000176863">
    <property type="component" value="Unassembled WGS sequence"/>
</dbReference>
<organism evidence="3 4">
    <name type="scientific">Candidatus Kaiserbacteria bacterium RIFCSPHIGHO2_01_FULL_53_29</name>
    <dbReference type="NCBI Taxonomy" id="1798480"/>
    <lineage>
        <taxon>Bacteria</taxon>
        <taxon>Candidatus Kaiseribacteriota</taxon>
    </lineage>
</organism>
<name>A0A1F6CXK3_9BACT</name>
<gene>
    <name evidence="3" type="ORF">A2851_03295</name>
</gene>
<dbReference type="SUPFAM" id="SSF140931">
    <property type="entry name" value="Fic-like"/>
    <property type="match status" value="1"/>
</dbReference>
<dbReference type="EMBL" id="MFKT01000007">
    <property type="protein sequence ID" value="OGG53903.1"/>
    <property type="molecule type" value="Genomic_DNA"/>
</dbReference>
<evidence type="ECO:0000313" key="3">
    <source>
        <dbReference type="EMBL" id="OGG53903.1"/>
    </source>
</evidence>
<dbReference type="AlphaFoldDB" id="A0A1F6CXK3"/>
<evidence type="ECO:0000259" key="2">
    <source>
        <dbReference type="PROSITE" id="PS51459"/>
    </source>
</evidence>
<reference evidence="3 4" key="1">
    <citation type="journal article" date="2016" name="Nat. Commun.">
        <title>Thousands of microbial genomes shed light on interconnected biogeochemical processes in an aquifer system.</title>
        <authorList>
            <person name="Anantharaman K."/>
            <person name="Brown C.T."/>
            <person name="Hug L.A."/>
            <person name="Sharon I."/>
            <person name="Castelle C.J."/>
            <person name="Probst A.J."/>
            <person name="Thomas B.C."/>
            <person name="Singh A."/>
            <person name="Wilkins M.J."/>
            <person name="Karaoz U."/>
            <person name="Brodie E.L."/>
            <person name="Williams K.H."/>
            <person name="Hubbard S.S."/>
            <person name="Banfield J.F."/>
        </authorList>
    </citation>
    <scope>NUCLEOTIDE SEQUENCE [LARGE SCALE GENOMIC DNA]</scope>
</reference>
<feature type="domain" description="Fido" evidence="2">
    <location>
        <begin position="36"/>
        <end position="190"/>
    </location>
</feature>
<sequence>MLEKKQLLPSERIGSILANTHIGEKLADPEKLRAWVKSATFESFLDILIGLNHAVQSKSVRPIDKEELKKGAGGVGHFILDPIFVAPNIEDRLELLHKTYDSMQRLILSKREDDAGLLLYMTLQSIHPFEDGNGRTGRALHLLLMGPPPISDTSSKEFIEDVLGVYVDPKDGGTLDGRHAFRHVVRSMTEIDPILNRLVADDVMGPEFASAYSSIQRTGAPFTYRAASSEEILKEFQVILSERGGQGYPLANIACTHVLQSKGLLGKYQANSVDYRSSGNPHEPKPPYTFNIDQVVRDFTDEEMKQVLDSYRDLKKAVVEKIIDVIEREQQYPDPQTRGKTTIKDSFYTYS</sequence>
<dbReference type="PROSITE" id="PS51459">
    <property type="entry name" value="FIDO"/>
    <property type="match status" value="1"/>
</dbReference>
<proteinExistence type="predicted"/>
<evidence type="ECO:0000313" key="4">
    <source>
        <dbReference type="Proteomes" id="UP000176863"/>
    </source>
</evidence>
<protein>
    <recommendedName>
        <fullName evidence="2">Fido domain-containing protein</fullName>
    </recommendedName>
</protein>
<accession>A0A1F6CXK3</accession>
<feature type="region of interest" description="Disordered" evidence="1">
    <location>
        <begin position="332"/>
        <end position="351"/>
    </location>
</feature>
<dbReference type="InterPro" id="IPR003812">
    <property type="entry name" value="Fido"/>
</dbReference>
<dbReference type="InterPro" id="IPR036597">
    <property type="entry name" value="Fido-like_dom_sf"/>
</dbReference>
<dbReference type="Gene3D" id="1.10.3290.10">
    <property type="entry name" value="Fido-like domain"/>
    <property type="match status" value="1"/>
</dbReference>